<accession>A0A8H7UL86</accession>
<dbReference type="GO" id="GO:0008168">
    <property type="term" value="F:methyltransferase activity"/>
    <property type="evidence" value="ECO:0007669"/>
    <property type="project" value="UniProtKB-UniRule"/>
</dbReference>
<sequence length="496" mass="56295">MSTSIALGSAPKRTREQYVAIDLGENMHERNIYRNNRPNFKALAEEFPGIRDFVHYSENDSAYIDFKNAEASRALTKCLFKKDFDLDVDIPENTLCPPIPNRLNYILWIEDLLSESQVKMTPVRGIDIGVGASCVYPLLGCATNKSWQFIGTEVDADSVKSARSNVNRNDLQGQITIYHNRDRSRTLPLDKLESEGIISPDDEFAFSMCNPPFYGSSDEIQAGIDNKIDDPAAICTGTESEMITEGGEVQFITNMIEESLKWKNRIKWYTTMIGKGETLGKIRQKLIENNASAYHRNEKGREDGNHALNHIFIQQIDNFTVTEFNQGRTKRWGFAWSFGEERVANHDGPVTKKIRLAQAPKSHFSTLLPCHAAKAQEDLLEILNDLDASQLTVASECISGSMVANTWSRKARRQRAQNANTAKKDTEVSAEILFSFRFDIQDVDKDNAMVIVTWTKGKQREVFESFWNHVKKRMLQDCGIIQGDRYKPQESSTHEN</sequence>
<evidence type="ECO:0000256" key="4">
    <source>
        <dbReference type="ARBA" id="ARBA00022691"/>
    </source>
</evidence>
<evidence type="ECO:0000313" key="8">
    <source>
        <dbReference type="Proteomes" id="UP000612746"/>
    </source>
</evidence>
<dbReference type="Gene3D" id="3.40.50.150">
    <property type="entry name" value="Vaccinia Virus protein VP39"/>
    <property type="match status" value="1"/>
</dbReference>
<dbReference type="SUPFAM" id="SSF53335">
    <property type="entry name" value="S-adenosyl-L-methionine-dependent methyltransferases"/>
    <property type="match status" value="1"/>
</dbReference>
<dbReference type="AlphaFoldDB" id="A0A8H7UL86"/>
<keyword evidence="4 6" id="KW-0949">S-adenosyl-L-methionine</keyword>
<comment type="similarity">
    <text evidence="1 5">Belongs to the methyltransferase superfamily. METTL16/RlmF family.</text>
</comment>
<gene>
    <name evidence="7" type="ORF">INT44_008904</name>
</gene>
<proteinExistence type="inferred from homology"/>
<reference evidence="7" key="1">
    <citation type="submission" date="2020-12" db="EMBL/GenBank/DDBJ databases">
        <title>Metabolic potential, ecology and presence of endohyphal bacteria is reflected in genomic diversity of Mucoromycotina.</title>
        <authorList>
            <person name="Muszewska A."/>
            <person name="Okrasinska A."/>
            <person name="Steczkiewicz K."/>
            <person name="Drgas O."/>
            <person name="Orlowska M."/>
            <person name="Perlinska-Lenart U."/>
            <person name="Aleksandrzak-Piekarczyk T."/>
            <person name="Szatraj K."/>
            <person name="Zielenkiewicz U."/>
            <person name="Pilsyk S."/>
            <person name="Malc E."/>
            <person name="Mieczkowski P."/>
            <person name="Kruszewska J.S."/>
            <person name="Biernat P."/>
            <person name="Pawlowska J."/>
        </authorList>
    </citation>
    <scope>NUCLEOTIDE SEQUENCE</scope>
    <source>
        <strain evidence="7">WA0000051536</strain>
    </source>
</reference>
<organism evidence="7 8">
    <name type="scientific">Umbelopsis vinacea</name>
    <dbReference type="NCBI Taxonomy" id="44442"/>
    <lineage>
        <taxon>Eukaryota</taxon>
        <taxon>Fungi</taxon>
        <taxon>Fungi incertae sedis</taxon>
        <taxon>Mucoromycota</taxon>
        <taxon>Mucoromycotina</taxon>
        <taxon>Umbelopsidomycetes</taxon>
        <taxon>Umbelopsidales</taxon>
        <taxon>Umbelopsidaceae</taxon>
        <taxon>Umbelopsis</taxon>
    </lineage>
</organism>
<feature type="binding site" evidence="6">
    <location>
        <position position="102"/>
    </location>
    <ligand>
        <name>S-adenosyl-L-methionine</name>
        <dbReference type="ChEBI" id="CHEBI:59789"/>
    </ligand>
</feature>
<keyword evidence="8" id="KW-1185">Reference proteome</keyword>
<dbReference type="InterPro" id="IPR017182">
    <property type="entry name" value="METTL16/PsiM"/>
</dbReference>
<protein>
    <recommendedName>
        <fullName evidence="5">U6 small nuclear RNA (adenine-(43)-N(6))-methyltransferase</fullName>
        <ecNumber evidence="5">2.1.1.-</ecNumber>
    </recommendedName>
</protein>
<dbReference type="PANTHER" id="PTHR13393:SF0">
    <property type="entry name" value="RNA N6-ADENOSINE-METHYLTRANSFERASE METTL16"/>
    <property type="match status" value="1"/>
</dbReference>
<keyword evidence="2 5" id="KW-0489">Methyltransferase</keyword>
<evidence type="ECO:0000313" key="7">
    <source>
        <dbReference type="EMBL" id="KAG2183893.1"/>
    </source>
</evidence>
<evidence type="ECO:0000256" key="2">
    <source>
        <dbReference type="ARBA" id="ARBA00022603"/>
    </source>
</evidence>
<evidence type="ECO:0000256" key="3">
    <source>
        <dbReference type="ARBA" id="ARBA00022679"/>
    </source>
</evidence>
<dbReference type="InterPro" id="IPR010286">
    <property type="entry name" value="METTL16/RlmF"/>
</dbReference>
<evidence type="ECO:0000256" key="6">
    <source>
        <dbReference type="PIRSR" id="PIRSR037350-1"/>
    </source>
</evidence>
<dbReference type="PANTHER" id="PTHR13393">
    <property type="entry name" value="SAM-DEPENDENT METHYLTRANSFERASE"/>
    <property type="match status" value="1"/>
</dbReference>
<evidence type="ECO:0000256" key="5">
    <source>
        <dbReference type="PIRNR" id="PIRNR037350"/>
    </source>
</evidence>
<dbReference type="OrthoDB" id="514248at2759"/>
<dbReference type="PIRSF" id="PIRSF037350">
    <property type="entry name" value="Mtase_ZK1128_prd"/>
    <property type="match status" value="1"/>
</dbReference>
<keyword evidence="3 5" id="KW-0808">Transferase</keyword>
<dbReference type="Pfam" id="PF05971">
    <property type="entry name" value="Methyltransf_10"/>
    <property type="match status" value="1"/>
</dbReference>
<dbReference type="EMBL" id="JAEPRA010000006">
    <property type="protein sequence ID" value="KAG2183893.1"/>
    <property type="molecule type" value="Genomic_DNA"/>
</dbReference>
<name>A0A8H7UL86_9FUNG</name>
<dbReference type="GO" id="GO:0070475">
    <property type="term" value="P:rRNA base methylation"/>
    <property type="evidence" value="ECO:0007669"/>
    <property type="project" value="TreeGrafter"/>
</dbReference>
<feature type="binding site" evidence="6">
    <location>
        <position position="153"/>
    </location>
    <ligand>
        <name>S-adenosyl-L-methionine</name>
        <dbReference type="ChEBI" id="CHEBI:59789"/>
    </ligand>
</feature>
<comment type="caution">
    <text evidence="7">The sequence shown here is derived from an EMBL/GenBank/DDBJ whole genome shotgun (WGS) entry which is preliminary data.</text>
</comment>
<dbReference type="GO" id="GO:0005634">
    <property type="term" value="C:nucleus"/>
    <property type="evidence" value="ECO:0007669"/>
    <property type="project" value="TreeGrafter"/>
</dbReference>
<dbReference type="Proteomes" id="UP000612746">
    <property type="component" value="Unassembled WGS sequence"/>
</dbReference>
<feature type="binding site" evidence="6">
    <location>
        <position position="210"/>
    </location>
    <ligand>
        <name>S-adenosyl-L-methionine</name>
        <dbReference type="ChEBI" id="CHEBI:59789"/>
    </ligand>
</feature>
<evidence type="ECO:0000256" key="1">
    <source>
        <dbReference type="ARBA" id="ARBA00005878"/>
    </source>
</evidence>
<dbReference type="InterPro" id="IPR029063">
    <property type="entry name" value="SAM-dependent_MTases_sf"/>
</dbReference>
<dbReference type="EC" id="2.1.1.-" evidence="5"/>
<feature type="binding site" evidence="6">
    <location>
        <position position="129"/>
    </location>
    <ligand>
        <name>S-adenosyl-L-methionine</name>
        <dbReference type="ChEBI" id="CHEBI:59789"/>
    </ligand>
</feature>